<sequence>MPLCPHSALANLQGKGSASVSDSQFLLHLFILSRAWLLPCDFSLSPSQQRSLSISAILAGVFLSFLFSPQQT</sequence>
<dbReference type="AlphaFoldDB" id="A0A834W5H0"/>
<dbReference type="EMBL" id="JAAIUW010000011">
    <property type="protein sequence ID" value="KAF7809208.1"/>
    <property type="molecule type" value="Genomic_DNA"/>
</dbReference>
<dbReference type="Proteomes" id="UP000634136">
    <property type="component" value="Unassembled WGS sequence"/>
</dbReference>
<name>A0A834W5H0_9FABA</name>
<reference evidence="1" key="1">
    <citation type="submission" date="2020-09" db="EMBL/GenBank/DDBJ databases">
        <title>Genome-Enabled Discovery of Anthraquinone Biosynthesis in Senna tora.</title>
        <authorList>
            <person name="Kang S.-H."/>
            <person name="Pandey R.P."/>
            <person name="Lee C.-M."/>
            <person name="Sim J.-S."/>
            <person name="Jeong J.-T."/>
            <person name="Choi B.-S."/>
            <person name="Jung M."/>
            <person name="Ginzburg D."/>
            <person name="Zhao K."/>
            <person name="Won S.Y."/>
            <person name="Oh T.-J."/>
            <person name="Yu Y."/>
            <person name="Kim N.-H."/>
            <person name="Lee O.R."/>
            <person name="Lee T.-H."/>
            <person name="Bashyal P."/>
            <person name="Kim T.-S."/>
            <person name="Lee W.-H."/>
            <person name="Kawkins C."/>
            <person name="Kim C.-K."/>
            <person name="Kim J.S."/>
            <person name="Ahn B.O."/>
            <person name="Rhee S.Y."/>
            <person name="Sohng J.K."/>
        </authorList>
    </citation>
    <scope>NUCLEOTIDE SEQUENCE</scope>
    <source>
        <tissue evidence="1">Leaf</tissue>
    </source>
</reference>
<keyword evidence="2" id="KW-1185">Reference proteome</keyword>
<proteinExistence type="predicted"/>
<protein>
    <submittedName>
        <fullName evidence="1">Uncharacterized protein</fullName>
    </submittedName>
</protein>
<evidence type="ECO:0000313" key="2">
    <source>
        <dbReference type="Proteomes" id="UP000634136"/>
    </source>
</evidence>
<gene>
    <name evidence="1" type="ORF">G2W53_035951</name>
</gene>
<organism evidence="1 2">
    <name type="scientific">Senna tora</name>
    <dbReference type="NCBI Taxonomy" id="362788"/>
    <lineage>
        <taxon>Eukaryota</taxon>
        <taxon>Viridiplantae</taxon>
        <taxon>Streptophyta</taxon>
        <taxon>Embryophyta</taxon>
        <taxon>Tracheophyta</taxon>
        <taxon>Spermatophyta</taxon>
        <taxon>Magnoliopsida</taxon>
        <taxon>eudicotyledons</taxon>
        <taxon>Gunneridae</taxon>
        <taxon>Pentapetalae</taxon>
        <taxon>rosids</taxon>
        <taxon>fabids</taxon>
        <taxon>Fabales</taxon>
        <taxon>Fabaceae</taxon>
        <taxon>Caesalpinioideae</taxon>
        <taxon>Cassia clade</taxon>
        <taxon>Senna</taxon>
    </lineage>
</organism>
<comment type="caution">
    <text evidence="1">The sequence shown here is derived from an EMBL/GenBank/DDBJ whole genome shotgun (WGS) entry which is preliminary data.</text>
</comment>
<accession>A0A834W5H0</accession>
<evidence type="ECO:0000313" key="1">
    <source>
        <dbReference type="EMBL" id="KAF7809208.1"/>
    </source>
</evidence>